<feature type="compositionally biased region" description="Basic residues" evidence="1">
    <location>
        <begin position="13"/>
        <end position="24"/>
    </location>
</feature>
<evidence type="ECO:0000313" key="3">
    <source>
        <dbReference type="Proteomes" id="UP000479190"/>
    </source>
</evidence>
<dbReference type="AlphaFoldDB" id="A0A6H5IDU9"/>
<sequence>MSVETESTSWKNTSKKSNKKHDRKAKASDNMSGDKSEKKADHSAHSAATDKSANARSEPLPENVKAVMDLTLKSEDEVVMALHVADGDLDRAVNDLLEGVSPEWEIKKKSSPSRRCKTDQRRRSSGQSYWQRLQAPVSG</sequence>
<name>A0A6H5IDU9_9HYME</name>
<dbReference type="Proteomes" id="UP000479190">
    <property type="component" value="Unassembled WGS sequence"/>
</dbReference>
<dbReference type="InterPro" id="IPR009060">
    <property type="entry name" value="UBA-like_sf"/>
</dbReference>
<keyword evidence="3" id="KW-1185">Reference proteome</keyword>
<feature type="compositionally biased region" description="Basic and acidic residues" evidence="1">
    <location>
        <begin position="32"/>
        <end position="44"/>
    </location>
</feature>
<reference evidence="2 3" key="1">
    <citation type="submission" date="2020-02" db="EMBL/GenBank/DDBJ databases">
        <authorList>
            <person name="Ferguson B K."/>
        </authorList>
    </citation>
    <scope>NUCLEOTIDE SEQUENCE [LARGE SCALE GENOMIC DNA]</scope>
</reference>
<feature type="region of interest" description="Disordered" evidence="1">
    <location>
        <begin position="105"/>
        <end position="139"/>
    </location>
</feature>
<accession>A0A6H5IDU9</accession>
<gene>
    <name evidence="2" type="ORF">TBRA_LOCUS5518</name>
</gene>
<evidence type="ECO:0000256" key="1">
    <source>
        <dbReference type="SAM" id="MobiDB-lite"/>
    </source>
</evidence>
<evidence type="ECO:0008006" key="4">
    <source>
        <dbReference type="Google" id="ProtNLM"/>
    </source>
</evidence>
<protein>
    <recommendedName>
        <fullName evidence="4">UBA domain-containing protein</fullName>
    </recommendedName>
</protein>
<feature type="region of interest" description="Disordered" evidence="1">
    <location>
        <begin position="1"/>
        <end position="62"/>
    </location>
</feature>
<proteinExistence type="predicted"/>
<dbReference type="Gene3D" id="1.10.8.10">
    <property type="entry name" value="DNA helicase RuvA subunit, C-terminal domain"/>
    <property type="match status" value="1"/>
</dbReference>
<organism evidence="2 3">
    <name type="scientific">Trichogramma brassicae</name>
    <dbReference type="NCBI Taxonomy" id="86971"/>
    <lineage>
        <taxon>Eukaryota</taxon>
        <taxon>Metazoa</taxon>
        <taxon>Ecdysozoa</taxon>
        <taxon>Arthropoda</taxon>
        <taxon>Hexapoda</taxon>
        <taxon>Insecta</taxon>
        <taxon>Pterygota</taxon>
        <taxon>Neoptera</taxon>
        <taxon>Endopterygota</taxon>
        <taxon>Hymenoptera</taxon>
        <taxon>Apocrita</taxon>
        <taxon>Proctotrupomorpha</taxon>
        <taxon>Chalcidoidea</taxon>
        <taxon>Trichogrammatidae</taxon>
        <taxon>Trichogramma</taxon>
    </lineage>
</organism>
<dbReference type="CDD" id="cd14277">
    <property type="entry name" value="UBA_UBP2_like"/>
    <property type="match status" value="1"/>
</dbReference>
<dbReference type="EMBL" id="CADCXV010000716">
    <property type="protein sequence ID" value="CAB0033620.1"/>
    <property type="molecule type" value="Genomic_DNA"/>
</dbReference>
<dbReference type="OrthoDB" id="5918007at2759"/>
<evidence type="ECO:0000313" key="2">
    <source>
        <dbReference type="EMBL" id="CAB0033620.1"/>
    </source>
</evidence>
<dbReference type="SUPFAM" id="SSF46934">
    <property type="entry name" value="UBA-like"/>
    <property type="match status" value="1"/>
</dbReference>